<protein>
    <recommendedName>
        <fullName evidence="2">CN hydrolase domain-containing protein</fullName>
    </recommendedName>
</protein>
<organism evidence="3 4">
    <name type="scientific">Monosporascus ibericus</name>
    <dbReference type="NCBI Taxonomy" id="155417"/>
    <lineage>
        <taxon>Eukaryota</taxon>
        <taxon>Fungi</taxon>
        <taxon>Dikarya</taxon>
        <taxon>Ascomycota</taxon>
        <taxon>Pezizomycotina</taxon>
        <taxon>Sordariomycetes</taxon>
        <taxon>Xylariomycetidae</taxon>
        <taxon>Xylariales</taxon>
        <taxon>Xylariales incertae sedis</taxon>
        <taxon>Monosporascus</taxon>
    </lineage>
</organism>
<keyword evidence="4" id="KW-1185">Reference proteome</keyword>
<evidence type="ECO:0000313" key="3">
    <source>
        <dbReference type="EMBL" id="RYO96064.1"/>
    </source>
</evidence>
<dbReference type="InterPro" id="IPR039703">
    <property type="entry name" value="Nta1"/>
</dbReference>
<feature type="compositionally biased region" description="Polar residues" evidence="1">
    <location>
        <begin position="738"/>
        <end position="751"/>
    </location>
</feature>
<dbReference type="EMBL" id="QJNU01000526">
    <property type="protein sequence ID" value="RYO96064.1"/>
    <property type="molecule type" value="Genomic_DNA"/>
</dbReference>
<feature type="compositionally biased region" description="Basic residues" evidence="1">
    <location>
        <begin position="669"/>
        <end position="680"/>
    </location>
</feature>
<gene>
    <name evidence="3" type="ORF">DL764_007543</name>
</gene>
<evidence type="ECO:0000256" key="1">
    <source>
        <dbReference type="SAM" id="MobiDB-lite"/>
    </source>
</evidence>
<feature type="compositionally biased region" description="Basic and acidic residues" evidence="1">
    <location>
        <begin position="599"/>
        <end position="621"/>
    </location>
</feature>
<feature type="compositionally biased region" description="Polar residues" evidence="1">
    <location>
        <begin position="403"/>
        <end position="419"/>
    </location>
</feature>
<sequence>MRIGCLQFAPQVGDVDNNLNRADAVLNRASPEDLDLLVLPELAFSGYNFKSLQDIAPFLEPSKAGITSLWARTTALKYNCVVAAGYPEKVDVSRNWPTSPEYYNSLIVVNSDGETIANYRKTHLYYTDETWALENPNGFYRGYIPGVGRTAMGICMDLNPYRFEAPWSAFEFAFHVLDIHANVVIMSMAWLTREDAREFSRLPKEPDMDTLTYWVRRLEPLIRSESDDEIIVIFANRTGVESDAVYAGTSAVIGIKGGEVSVYGLLGRGEKELLVVDTATEPFAQLVYRPEQDTVVENDAETHSSVFSPQETTDIWPSGSPPPSTLPKSLNASGSQRVDAGSSTDPFDANGGNARRVSGSHMFITQDPSPFLTSAFPTTAFEESPISPRYFWALPDHLKAPSASHSPTSSGRSNFADSPIQQHGLASLTRRVEGATRNRGPAQTAEMSKEVNTLQGGRSAHPLLPEPDTSSGVRSEEQLHSAAARPSSLSKIRASGARADPAAHLPLSPPGSSKLQDEASGRLHSHLKSHDATAKNRRDLSTSPDLEKIGADLMVFEEGTRPRRDSLECHADEDDFVVFHSSRRERHKSHKREQTLSPREPDRPSRNNMKDTEERTSEHVSPRLTHTPSLGSPGTGNNHSKSSRTSTRRKDSSPQHPELRNLGHGGGHRDRKRSPKKHSPKLSQGPSPGLRSPYSKLNPADSDQAGGLSQQPGPEEKVQLWNDQPSRRVGSTKGLRVTGNSPHMAGSNTNKPRVLPEDSVDIQASSVMTIETHHSPTTIGVGIKTPKAMILAPGMDVDNVRLASVETTGAEPAPLKGVVGVGGRSERPRSAIW</sequence>
<feature type="compositionally biased region" description="Polar residues" evidence="1">
    <location>
        <begin position="624"/>
        <end position="639"/>
    </location>
</feature>
<dbReference type="GO" id="GO:0008418">
    <property type="term" value="F:protein-N-terminal asparagine amidohydrolase activity"/>
    <property type="evidence" value="ECO:0007669"/>
    <property type="project" value="InterPro"/>
</dbReference>
<name>A0A4Q4T017_9PEZI</name>
<accession>A0A4Q4T017</accession>
<feature type="region of interest" description="Disordered" evidence="1">
    <location>
        <begin position="400"/>
        <end position="419"/>
    </location>
</feature>
<dbReference type="OrthoDB" id="201515at2759"/>
<dbReference type="Gene3D" id="3.60.110.10">
    <property type="entry name" value="Carbon-nitrogen hydrolase"/>
    <property type="match status" value="1"/>
</dbReference>
<dbReference type="PANTHER" id="PTHR11750">
    <property type="entry name" value="PROTEIN N-TERMINAL AMIDASE"/>
    <property type="match status" value="1"/>
</dbReference>
<feature type="compositionally biased region" description="Basic residues" evidence="1">
    <location>
        <begin position="581"/>
        <end position="591"/>
    </location>
</feature>
<evidence type="ECO:0000313" key="4">
    <source>
        <dbReference type="Proteomes" id="UP000293360"/>
    </source>
</evidence>
<feature type="compositionally biased region" description="Polar residues" evidence="1">
    <location>
        <begin position="303"/>
        <end position="315"/>
    </location>
</feature>
<feature type="compositionally biased region" description="Polar residues" evidence="1">
    <location>
        <begin position="326"/>
        <end position="345"/>
    </location>
</feature>
<dbReference type="STRING" id="155417.A0A4Q4T017"/>
<dbReference type="CDD" id="cd07566">
    <property type="entry name" value="ScNTA1_like"/>
    <property type="match status" value="1"/>
</dbReference>
<dbReference type="InterPro" id="IPR036526">
    <property type="entry name" value="C-N_Hydrolase_sf"/>
</dbReference>
<dbReference type="GO" id="GO:0030163">
    <property type="term" value="P:protein catabolic process"/>
    <property type="evidence" value="ECO:0007669"/>
    <property type="project" value="TreeGrafter"/>
</dbReference>
<reference evidence="3 4" key="1">
    <citation type="submission" date="2018-06" db="EMBL/GenBank/DDBJ databases">
        <title>Complete Genomes of Monosporascus.</title>
        <authorList>
            <person name="Robinson A.J."/>
            <person name="Natvig D.O."/>
        </authorList>
    </citation>
    <scope>NUCLEOTIDE SEQUENCE [LARGE SCALE GENOMIC DNA]</scope>
    <source>
        <strain evidence="3 4">CBS 110550</strain>
    </source>
</reference>
<feature type="compositionally biased region" description="Basic and acidic residues" evidence="1">
    <location>
        <begin position="528"/>
        <end position="545"/>
    </location>
</feature>
<feature type="region of interest" description="Disordered" evidence="1">
    <location>
        <begin position="580"/>
        <end position="755"/>
    </location>
</feature>
<dbReference type="AlphaFoldDB" id="A0A4Q4T017"/>
<evidence type="ECO:0000259" key="2">
    <source>
        <dbReference type="PROSITE" id="PS50263"/>
    </source>
</evidence>
<dbReference type="InterPro" id="IPR003010">
    <property type="entry name" value="C-N_Hydrolase"/>
</dbReference>
<dbReference type="GO" id="GO:0070773">
    <property type="term" value="F:protein-N-terminal glutamine amidohydrolase activity"/>
    <property type="evidence" value="ECO:0007669"/>
    <property type="project" value="InterPro"/>
</dbReference>
<dbReference type="PROSITE" id="PS50263">
    <property type="entry name" value="CN_HYDROLASE"/>
    <property type="match status" value="1"/>
</dbReference>
<dbReference type="Pfam" id="PF00795">
    <property type="entry name" value="CN_hydrolase"/>
    <property type="match status" value="1"/>
</dbReference>
<proteinExistence type="predicted"/>
<dbReference type="SUPFAM" id="SSF56317">
    <property type="entry name" value="Carbon-nitrogen hydrolase"/>
    <property type="match status" value="1"/>
</dbReference>
<feature type="region of interest" description="Disordered" evidence="1">
    <location>
        <begin position="300"/>
        <end position="354"/>
    </location>
</feature>
<comment type="caution">
    <text evidence="3">The sequence shown here is derived from an EMBL/GenBank/DDBJ whole genome shotgun (WGS) entry which is preliminary data.</text>
</comment>
<feature type="region of interest" description="Disordered" evidence="1">
    <location>
        <begin position="428"/>
        <end position="545"/>
    </location>
</feature>
<dbReference type="Proteomes" id="UP000293360">
    <property type="component" value="Unassembled WGS sequence"/>
</dbReference>
<dbReference type="PANTHER" id="PTHR11750:SF26">
    <property type="entry name" value="PROTEIN N-TERMINAL AMIDASE"/>
    <property type="match status" value="1"/>
</dbReference>
<feature type="domain" description="CN hydrolase" evidence="2">
    <location>
        <begin position="1"/>
        <end position="280"/>
    </location>
</feature>
<feature type="compositionally biased region" description="Basic and acidic residues" evidence="1">
    <location>
        <begin position="648"/>
        <end position="661"/>
    </location>
</feature>